<dbReference type="InterPro" id="IPR024478">
    <property type="entry name" value="HlyB_4HB_MCP"/>
</dbReference>
<dbReference type="PANTHER" id="PTHR32089">
    <property type="entry name" value="METHYL-ACCEPTING CHEMOTAXIS PROTEIN MCPB"/>
    <property type="match status" value="1"/>
</dbReference>
<feature type="transmembrane region" description="Helical" evidence="5">
    <location>
        <begin position="17"/>
        <end position="39"/>
    </location>
</feature>
<dbReference type="PANTHER" id="PTHR32089:SF112">
    <property type="entry name" value="LYSOZYME-LIKE PROTEIN-RELATED"/>
    <property type="match status" value="1"/>
</dbReference>
<dbReference type="SUPFAM" id="SSF58104">
    <property type="entry name" value="Methyl-accepting chemotaxis protein (MCP) signaling domain"/>
    <property type="match status" value="1"/>
</dbReference>
<dbReference type="Pfam" id="PF00015">
    <property type="entry name" value="MCPsignal"/>
    <property type="match status" value="1"/>
</dbReference>
<keyword evidence="1 3" id="KW-0807">Transducer</keyword>
<dbReference type="GO" id="GO:0007165">
    <property type="term" value="P:signal transduction"/>
    <property type="evidence" value="ECO:0007669"/>
    <property type="project" value="UniProtKB-KW"/>
</dbReference>
<gene>
    <name evidence="8" type="ORF">SAMN02745163_04378</name>
</gene>
<keyword evidence="5" id="KW-0812">Transmembrane</keyword>
<dbReference type="STRING" id="1121302.SAMN02745163_04378"/>
<accession>A0A1M6UXJ6</accession>
<dbReference type="PRINTS" id="PR00260">
    <property type="entry name" value="CHEMTRNSDUCR"/>
</dbReference>
<feature type="domain" description="HAMP" evidence="7">
    <location>
        <begin position="222"/>
        <end position="274"/>
    </location>
</feature>
<feature type="domain" description="Methyl-accepting transducer" evidence="6">
    <location>
        <begin position="286"/>
        <end position="544"/>
    </location>
</feature>
<organism evidence="8 9">
    <name type="scientific">Clostridium cavendishii DSM 21758</name>
    <dbReference type="NCBI Taxonomy" id="1121302"/>
    <lineage>
        <taxon>Bacteria</taxon>
        <taxon>Bacillati</taxon>
        <taxon>Bacillota</taxon>
        <taxon>Clostridia</taxon>
        <taxon>Eubacteriales</taxon>
        <taxon>Clostridiaceae</taxon>
        <taxon>Clostridium</taxon>
    </lineage>
</organism>
<reference evidence="8 9" key="1">
    <citation type="submission" date="2016-11" db="EMBL/GenBank/DDBJ databases">
        <authorList>
            <person name="Jaros S."/>
            <person name="Januszkiewicz K."/>
            <person name="Wedrychowicz H."/>
        </authorList>
    </citation>
    <scope>NUCLEOTIDE SEQUENCE [LARGE SCALE GENOMIC DNA]</scope>
    <source>
        <strain evidence="8 9">DSM 21758</strain>
    </source>
</reference>
<proteinExistence type="inferred from homology"/>
<feature type="region of interest" description="Disordered" evidence="4">
    <location>
        <begin position="344"/>
        <end position="366"/>
    </location>
</feature>
<comment type="similarity">
    <text evidence="2">Belongs to the methyl-accepting chemotaxis (MCP) protein family.</text>
</comment>
<dbReference type="AlphaFoldDB" id="A0A1M6UXJ6"/>
<evidence type="ECO:0000256" key="1">
    <source>
        <dbReference type="ARBA" id="ARBA00023224"/>
    </source>
</evidence>
<dbReference type="PROSITE" id="PS50885">
    <property type="entry name" value="HAMP"/>
    <property type="match status" value="1"/>
</dbReference>
<dbReference type="InterPro" id="IPR004089">
    <property type="entry name" value="MCPsignal_dom"/>
</dbReference>
<dbReference type="SMART" id="SM00283">
    <property type="entry name" value="MA"/>
    <property type="match status" value="1"/>
</dbReference>
<dbReference type="GO" id="GO:0006935">
    <property type="term" value="P:chemotaxis"/>
    <property type="evidence" value="ECO:0007669"/>
    <property type="project" value="InterPro"/>
</dbReference>
<evidence type="ECO:0000256" key="3">
    <source>
        <dbReference type="PROSITE-ProRule" id="PRU00284"/>
    </source>
</evidence>
<evidence type="ECO:0000256" key="5">
    <source>
        <dbReference type="SAM" id="Phobius"/>
    </source>
</evidence>
<dbReference type="CDD" id="cd06225">
    <property type="entry name" value="HAMP"/>
    <property type="match status" value="1"/>
</dbReference>
<dbReference type="Pfam" id="PF12729">
    <property type="entry name" value="4HB_MCP_1"/>
    <property type="match status" value="1"/>
</dbReference>
<evidence type="ECO:0000259" key="7">
    <source>
        <dbReference type="PROSITE" id="PS50885"/>
    </source>
</evidence>
<sequence length="580" mass="64853">MSKQMNFIKNIKVKTKLIISFLIVAILVGIVGVVGVVSLKQVNKNAEEMYNDNLQSVYMLTDMKENLTEIKSDVLQLIYVRDSNKKEELEKDIEKNMLENNKYIESYEKIPTIDNRRQAAKEQEMFEDFKSRLKEYRILREKVVKYIDENKFDEVEKQYKNIPEVREKMFESLDKVIEINLNESKMHNEDIHSTYLRMNKIISILSVASVLIAVLIGLLIAKDIERSLNKIKDFAIRLAHYDFSSPISVKTKSEFGQTGRALNKAQENVSNLVKLIMDNSQDISASSEELSATVEELTSKVVTIDDAVKNIAGGMEEATASTEEISASIQEVDSSINVLSQKAMDGSDNANKAKERATEVKNNSQKAIEKTRKVAIEKKENMEKAIEDGKVVESIKIMADTIASIAEQTNLLALNAAIEAARAGEQGKGFAVVAEEVRELAEQSSQAVSNIQETIGKVQIAFKSSIDTGSDILEFIDNDVHAQFDGYGETGKQYYEDSDFVSKMSEEIASMSEEITATVGQVSGAVQNMAITAQNSNEQTEMIKESMDETTKAIEQVAVTAQSQAELAQKLNEMVQKFKI</sequence>
<keyword evidence="5" id="KW-1133">Transmembrane helix</keyword>
<name>A0A1M6UXJ6_9CLOT</name>
<protein>
    <submittedName>
        <fullName evidence="8">Methyl-accepting chemotaxis protein</fullName>
    </submittedName>
</protein>
<evidence type="ECO:0000259" key="6">
    <source>
        <dbReference type="PROSITE" id="PS50111"/>
    </source>
</evidence>
<dbReference type="PROSITE" id="PS50111">
    <property type="entry name" value="CHEMOTAXIS_TRANSDUC_2"/>
    <property type="match status" value="1"/>
</dbReference>
<dbReference type="Gene3D" id="1.10.287.950">
    <property type="entry name" value="Methyl-accepting chemotaxis protein"/>
    <property type="match status" value="1"/>
</dbReference>
<evidence type="ECO:0000313" key="8">
    <source>
        <dbReference type="EMBL" id="SHK73851.1"/>
    </source>
</evidence>
<dbReference type="EMBL" id="FQZB01000025">
    <property type="protein sequence ID" value="SHK73851.1"/>
    <property type="molecule type" value="Genomic_DNA"/>
</dbReference>
<dbReference type="GO" id="GO:0016020">
    <property type="term" value="C:membrane"/>
    <property type="evidence" value="ECO:0007669"/>
    <property type="project" value="InterPro"/>
</dbReference>
<feature type="transmembrane region" description="Helical" evidence="5">
    <location>
        <begin position="201"/>
        <end position="221"/>
    </location>
</feature>
<evidence type="ECO:0000313" key="9">
    <source>
        <dbReference type="Proteomes" id="UP000184310"/>
    </source>
</evidence>
<dbReference type="SMART" id="SM00304">
    <property type="entry name" value="HAMP"/>
    <property type="match status" value="1"/>
</dbReference>
<evidence type="ECO:0000256" key="4">
    <source>
        <dbReference type="SAM" id="MobiDB-lite"/>
    </source>
</evidence>
<keyword evidence="5" id="KW-0472">Membrane</keyword>
<dbReference type="GO" id="GO:0004888">
    <property type="term" value="F:transmembrane signaling receptor activity"/>
    <property type="evidence" value="ECO:0007669"/>
    <property type="project" value="InterPro"/>
</dbReference>
<dbReference type="Proteomes" id="UP000184310">
    <property type="component" value="Unassembled WGS sequence"/>
</dbReference>
<keyword evidence="9" id="KW-1185">Reference proteome</keyword>
<evidence type="ECO:0000256" key="2">
    <source>
        <dbReference type="ARBA" id="ARBA00029447"/>
    </source>
</evidence>
<dbReference type="InterPro" id="IPR003660">
    <property type="entry name" value="HAMP_dom"/>
</dbReference>
<dbReference type="InterPro" id="IPR004090">
    <property type="entry name" value="Chemotax_Me-accpt_rcpt"/>
</dbReference>